<dbReference type="EMBL" id="CH476606">
    <property type="protein sequence ID" value="EAU30720.1"/>
    <property type="molecule type" value="Genomic_DNA"/>
</dbReference>
<name>Q0CCJ6_ASPTN</name>
<evidence type="ECO:0000256" key="1">
    <source>
        <dbReference type="SAM" id="SignalP"/>
    </source>
</evidence>
<evidence type="ECO:0000313" key="2">
    <source>
        <dbReference type="EMBL" id="EAU30720.1"/>
    </source>
</evidence>
<dbReference type="HOGENOM" id="CLU_2236056_0_0_1"/>
<feature type="signal peptide" evidence="1">
    <location>
        <begin position="1"/>
        <end position="21"/>
    </location>
</feature>
<protein>
    <submittedName>
        <fullName evidence="2">Uncharacterized protein</fullName>
    </submittedName>
</protein>
<dbReference type="STRING" id="341663.Q0CCJ6"/>
<organism evidence="2 3">
    <name type="scientific">Aspergillus terreus (strain NIH 2624 / FGSC A1156)</name>
    <dbReference type="NCBI Taxonomy" id="341663"/>
    <lineage>
        <taxon>Eukaryota</taxon>
        <taxon>Fungi</taxon>
        <taxon>Dikarya</taxon>
        <taxon>Ascomycota</taxon>
        <taxon>Pezizomycotina</taxon>
        <taxon>Eurotiomycetes</taxon>
        <taxon>Eurotiomycetidae</taxon>
        <taxon>Eurotiales</taxon>
        <taxon>Aspergillaceae</taxon>
        <taxon>Aspergillus</taxon>
        <taxon>Aspergillus subgen. Circumdati</taxon>
    </lineage>
</organism>
<reference evidence="3" key="1">
    <citation type="submission" date="2005-09" db="EMBL/GenBank/DDBJ databases">
        <title>Annotation of the Aspergillus terreus NIH2624 genome.</title>
        <authorList>
            <person name="Birren B.W."/>
            <person name="Lander E.S."/>
            <person name="Galagan J.E."/>
            <person name="Nusbaum C."/>
            <person name="Devon K."/>
            <person name="Henn M."/>
            <person name="Ma L.-J."/>
            <person name="Jaffe D.B."/>
            <person name="Butler J."/>
            <person name="Alvarez P."/>
            <person name="Gnerre S."/>
            <person name="Grabherr M."/>
            <person name="Kleber M."/>
            <person name="Mauceli E.W."/>
            <person name="Brockman W."/>
            <person name="Rounsley S."/>
            <person name="Young S.K."/>
            <person name="LaButti K."/>
            <person name="Pushparaj V."/>
            <person name="DeCaprio D."/>
            <person name="Crawford M."/>
            <person name="Koehrsen M."/>
            <person name="Engels R."/>
            <person name="Montgomery P."/>
            <person name="Pearson M."/>
            <person name="Howarth C."/>
            <person name="Larson L."/>
            <person name="Luoma S."/>
            <person name="White J."/>
            <person name="Alvarado L."/>
            <person name="Kodira C.D."/>
            <person name="Zeng Q."/>
            <person name="Oleary S."/>
            <person name="Yandava C."/>
            <person name="Denning D.W."/>
            <person name="Nierman W.C."/>
            <person name="Milne T."/>
            <person name="Madden K."/>
        </authorList>
    </citation>
    <scope>NUCLEOTIDE SEQUENCE [LARGE SCALE GENOMIC DNA]</scope>
    <source>
        <strain evidence="3">NIH 2624 / FGSC A1156</strain>
    </source>
</reference>
<keyword evidence="1" id="KW-0732">Signal</keyword>
<dbReference type="VEuPathDB" id="FungiDB:ATEG_08588"/>
<dbReference type="GeneID" id="4323542"/>
<sequence length="105" mass="11212">MQALSVLLTAMLMGAVSSVQAEGGWTTGRNATGTTDPNVTSNCTYWANDISSSATCEQVQEHFDIDFNHLHAWVSLVVDLARLASSFVDGLCVILVSVTELSVAY</sequence>
<dbReference type="OrthoDB" id="2281372at2759"/>
<dbReference type="Proteomes" id="UP000007963">
    <property type="component" value="Unassembled WGS sequence"/>
</dbReference>
<dbReference type="RefSeq" id="XP_001217174.1">
    <property type="nucleotide sequence ID" value="XM_001217173.1"/>
</dbReference>
<evidence type="ECO:0000313" key="3">
    <source>
        <dbReference type="Proteomes" id="UP000007963"/>
    </source>
</evidence>
<gene>
    <name evidence="2" type="ORF">ATEG_08588</name>
</gene>
<dbReference type="AlphaFoldDB" id="Q0CCJ6"/>
<accession>Q0CCJ6</accession>
<feature type="chain" id="PRO_5004170152" evidence="1">
    <location>
        <begin position="22"/>
        <end position="105"/>
    </location>
</feature>
<proteinExistence type="predicted"/>